<dbReference type="InterPro" id="IPR006600">
    <property type="entry name" value="HTH_CenpB_DNA-bd_dom"/>
</dbReference>
<feature type="compositionally biased region" description="Acidic residues" evidence="7">
    <location>
        <begin position="1330"/>
        <end position="1343"/>
    </location>
</feature>
<evidence type="ECO:0000256" key="2">
    <source>
        <dbReference type="ARBA" id="ARBA00022723"/>
    </source>
</evidence>
<dbReference type="EMBL" id="JAJSOF020000003">
    <property type="protein sequence ID" value="KAJ4449350.1"/>
    <property type="molecule type" value="Genomic_DNA"/>
</dbReference>
<keyword evidence="2" id="KW-0479">Metal-binding</keyword>
<keyword evidence="10" id="KW-1185">Reference proteome</keyword>
<evidence type="ECO:0000256" key="5">
    <source>
        <dbReference type="ARBA" id="ARBA00023125"/>
    </source>
</evidence>
<feature type="region of interest" description="Disordered" evidence="7">
    <location>
        <begin position="1315"/>
        <end position="1343"/>
    </location>
</feature>
<keyword evidence="5" id="KW-0238">DNA-binding</keyword>
<reference evidence="9 10" key="1">
    <citation type="journal article" date="2022" name="Allergy">
        <title>Genome assembly and annotation of Periplaneta americana reveal a comprehensive cockroach allergen profile.</title>
        <authorList>
            <person name="Wang L."/>
            <person name="Xiong Q."/>
            <person name="Saelim N."/>
            <person name="Wang L."/>
            <person name="Nong W."/>
            <person name="Wan A.T."/>
            <person name="Shi M."/>
            <person name="Liu X."/>
            <person name="Cao Q."/>
            <person name="Hui J.H.L."/>
            <person name="Sookrung N."/>
            <person name="Leung T.F."/>
            <person name="Tungtrongchitr A."/>
            <person name="Tsui S.K.W."/>
        </authorList>
    </citation>
    <scope>NUCLEOTIDE SEQUENCE [LARGE SCALE GENOMIC DNA]</scope>
    <source>
        <strain evidence="9">PWHHKU_190912</strain>
    </source>
</reference>
<comment type="caution">
    <text evidence="9">The sequence shown here is derived from an EMBL/GenBank/DDBJ whole genome shotgun (WGS) entry which is preliminary data.</text>
</comment>
<dbReference type="InterPro" id="IPR018473">
    <property type="entry name" value="Hermes_transposase_DNA-db"/>
</dbReference>
<keyword evidence="6" id="KW-0539">Nucleus</keyword>
<dbReference type="InterPro" id="IPR012337">
    <property type="entry name" value="RNaseH-like_sf"/>
</dbReference>
<feature type="region of interest" description="Disordered" evidence="7">
    <location>
        <begin position="747"/>
        <end position="790"/>
    </location>
</feature>
<dbReference type="SUPFAM" id="SSF46689">
    <property type="entry name" value="Homeodomain-like"/>
    <property type="match status" value="1"/>
</dbReference>
<dbReference type="PANTHER" id="PTHR46481">
    <property type="entry name" value="ZINC FINGER BED DOMAIN-CONTAINING PROTEIN 4"/>
    <property type="match status" value="1"/>
</dbReference>
<evidence type="ECO:0000256" key="1">
    <source>
        <dbReference type="ARBA" id="ARBA00004123"/>
    </source>
</evidence>
<evidence type="ECO:0000256" key="7">
    <source>
        <dbReference type="SAM" id="MobiDB-lite"/>
    </source>
</evidence>
<evidence type="ECO:0000256" key="4">
    <source>
        <dbReference type="ARBA" id="ARBA00022833"/>
    </source>
</evidence>
<dbReference type="InterPro" id="IPR052035">
    <property type="entry name" value="ZnF_BED_domain_contain"/>
</dbReference>
<name>A0ABQ8TRQ4_PERAM</name>
<evidence type="ECO:0000256" key="6">
    <source>
        <dbReference type="ARBA" id="ARBA00023242"/>
    </source>
</evidence>
<evidence type="ECO:0000259" key="8">
    <source>
        <dbReference type="PROSITE" id="PS51253"/>
    </source>
</evidence>
<protein>
    <recommendedName>
        <fullName evidence="8">HTH CENPB-type domain-containing protein</fullName>
    </recommendedName>
</protein>
<dbReference type="Pfam" id="PF10683">
    <property type="entry name" value="DBD_Tnp_Hermes"/>
    <property type="match status" value="1"/>
</dbReference>
<sequence length="1343" mass="152960">MADAGRRPFFKYKEEDMEKAIEAVKKKEMSFAGASKAFSVPRVTLMRKVKEGKCAMRKMGPPTVLNEKEESRLVQWIGDIGKLGFPLIKDDLLCTVKRIMDNTQRVNPFKDGKPGKKWFDAFLNRHAELKERVAEQLTASRACVTEKQIRSWFAEVKSFFLENSFHDVLLDPIRIFNADESAFNLCPKSGKVLSIKGEKNVYEVISVSGKESLTVLITVRADGLMVHPFILYPYIRIPAHVIKSVPDNWATGKNESGWMTKKNHLDCFVPNTTHILQPCAVSVFRPMKVSWKNVFHKWRAEHSYEAVTKQNFAQLFSSVTSSVKPETIQNGFRISGLFLFDADSVNYSKCAPTSATFPVNQSVSVTSPEEPLVSGNLLQTRNETTPSKTGFDDDEETTSSVSSPFKKDLLWPEKREKTKNKGKTEKIPSVITSNEWKKYCMKKEKKTEKEQEKKKNHLIQTETETEECYDNLCDDTRHNIVFTDSDDDTVSNYDTSLTKGKIDIKAEMYYAVHYDDHLPSVGRVISIQENLCQMKFQKQIMENSYNWPSKDDIQDVNVSFILHGPIKLMGNGSFTIDQNQLLKIRAANWVRASRNGELEYVPVPPRLEDKIADVDSSGGGPHLLNLSGLRLVVAHYCCGSPHSLDLGGLRLVTIFLPYHQNVMDQNGKILKRHDIDTVFLPIKQVHNILRSDGRHDIQFRETDILSNTTNYFLRLFREAIEIHKHTNNFNRKEEGLKLNNCWHPVLKGTRTKPTHNDGTTDGNRSSKCGPPQQQNTTTSPRLPRSSECGPPWWKQAKITETIMKFIVEDNLPFSIVEGSGFKNLMKVIIPHYEVPSRRTIKELIDKNYEAYVSKFRTEVASLDHVALMTDIRTDIQMKSFLGVTLHFPKEQELNSANIGVHELSESHTAEYVGTKLIKVLDEFRVPKEKIVAVVTDNGANMVKAVVDTFGKNLHIPCFAHTRTPCKVQKAKLQRNSGISEGKLLKLILDVKTRWNSTFYMLERFLKLIGFVGQVVLKYVHAPDMLTSVQKEVQDIINLLRPLEAMTKQLSSEKYVTICNVIPLVQCCRQQLSKLEPKYGPGKTLKEQLLLEFERRFGQIEQCFLLASSTLLDPRFKNLHFKDPVALSTVMRHLRNEIATIKSSTNAIESSESSDGFEDGSEEFDLWQHHKNLVHIACKRNMTSKDGVQDGLSYFMSTAVEYLKLNPIKLWDEMKSVYPNLCQLAMKVCTFDSNISAFGEFVLQGRSNSQSQKEPSNFKMVVKTFIYVVSIGKRSKNLILEYIMPQHQTALFRAKKIYTKTIMSDTLVYKLVNSLDDKSSGSDSDERTETETDMDGIEPLPESE</sequence>
<evidence type="ECO:0000256" key="3">
    <source>
        <dbReference type="ARBA" id="ARBA00022771"/>
    </source>
</evidence>
<feature type="compositionally biased region" description="Basic and acidic residues" evidence="7">
    <location>
        <begin position="1315"/>
        <end position="1329"/>
    </location>
</feature>
<dbReference type="SUPFAM" id="SSF53098">
    <property type="entry name" value="Ribonuclease H-like"/>
    <property type="match status" value="1"/>
</dbReference>
<dbReference type="PANTHER" id="PTHR46481:SF10">
    <property type="entry name" value="ZINC FINGER BED DOMAIN-CONTAINING PROTEIN 39"/>
    <property type="match status" value="1"/>
</dbReference>
<accession>A0ABQ8TRQ4</accession>
<dbReference type="SUPFAM" id="SSF140996">
    <property type="entry name" value="Hermes dimerisation domain"/>
    <property type="match status" value="1"/>
</dbReference>
<dbReference type="Gene3D" id="1.10.10.60">
    <property type="entry name" value="Homeodomain-like"/>
    <property type="match status" value="1"/>
</dbReference>
<keyword evidence="3" id="KW-0863">Zinc-finger</keyword>
<evidence type="ECO:0000313" key="9">
    <source>
        <dbReference type="EMBL" id="KAJ4449350.1"/>
    </source>
</evidence>
<feature type="compositionally biased region" description="Polar residues" evidence="7">
    <location>
        <begin position="376"/>
        <end position="388"/>
    </location>
</feature>
<evidence type="ECO:0000313" key="10">
    <source>
        <dbReference type="Proteomes" id="UP001148838"/>
    </source>
</evidence>
<dbReference type="Pfam" id="PF05225">
    <property type="entry name" value="HTH_psq"/>
    <property type="match status" value="1"/>
</dbReference>
<dbReference type="Proteomes" id="UP001148838">
    <property type="component" value="Unassembled WGS sequence"/>
</dbReference>
<keyword evidence="4" id="KW-0862">Zinc</keyword>
<comment type="subcellular location">
    <subcellularLocation>
        <location evidence="1">Nucleus</location>
    </subcellularLocation>
</comment>
<dbReference type="Gene3D" id="1.10.10.1070">
    <property type="entry name" value="Zinc finger, BED domain-containing"/>
    <property type="match status" value="1"/>
</dbReference>
<gene>
    <name evidence="9" type="ORF">ANN_00748</name>
</gene>
<feature type="region of interest" description="Disordered" evidence="7">
    <location>
        <begin position="365"/>
        <end position="405"/>
    </location>
</feature>
<proteinExistence type="predicted"/>
<feature type="compositionally biased region" description="Polar residues" evidence="7">
    <location>
        <begin position="756"/>
        <end position="780"/>
    </location>
</feature>
<dbReference type="PROSITE" id="PS51253">
    <property type="entry name" value="HTH_CENPB"/>
    <property type="match status" value="1"/>
</dbReference>
<organism evidence="9 10">
    <name type="scientific">Periplaneta americana</name>
    <name type="common">American cockroach</name>
    <name type="synonym">Blatta americana</name>
    <dbReference type="NCBI Taxonomy" id="6978"/>
    <lineage>
        <taxon>Eukaryota</taxon>
        <taxon>Metazoa</taxon>
        <taxon>Ecdysozoa</taxon>
        <taxon>Arthropoda</taxon>
        <taxon>Hexapoda</taxon>
        <taxon>Insecta</taxon>
        <taxon>Pterygota</taxon>
        <taxon>Neoptera</taxon>
        <taxon>Polyneoptera</taxon>
        <taxon>Dictyoptera</taxon>
        <taxon>Blattodea</taxon>
        <taxon>Blattoidea</taxon>
        <taxon>Blattidae</taxon>
        <taxon>Blattinae</taxon>
        <taxon>Periplaneta</taxon>
    </lineage>
</organism>
<feature type="domain" description="HTH CENPB-type" evidence="8">
    <location>
        <begin position="57"/>
        <end position="132"/>
    </location>
</feature>
<dbReference type="InterPro" id="IPR009057">
    <property type="entry name" value="Homeodomain-like_sf"/>
</dbReference>
<dbReference type="InterPro" id="IPR007889">
    <property type="entry name" value="HTH_Psq"/>
</dbReference>